<dbReference type="EMBL" id="MCBR01020308">
    <property type="protein sequence ID" value="RKF55532.1"/>
    <property type="molecule type" value="Genomic_DNA"/>
</dbReference>
<dbReference type="OrthoDB" id="3597290at2759"/>
<comment type="caution">
    <text evidence="1">The sequence shown here is derived from an EMBL/GenBank/DDBJ whole genome shotgun (WGS) entry which is preliminary data.</text>
</comment>
<name>A0A420HDL0_9PEZI</name>
<organism evidence="1 2">
    <name type="scientific">Golovinomyces cichoracearum</name>
    <dbReference type="NCBI Taxonomy" id="62708"/>
    <lineage>
        <taxon>Eukaryota</taxon>
        <taxon>Fungi</taxon>
        <taxon>Dikarya</taxon>
        <taxon>Ascomycota</taxon>
        <taxon>Pezizomycotina</taxon>
        <taxon>Leotiomycetes</taxon>
        <taxon>Erysiphales</taxon>
        <taxon>Erysiphaceae</taxon>
        <taxon>Golovinomyces</taxon>
    </lineage>
</organism>
<accession>A0A420HDL0</accession>
<reference evidence="1 2" key="1">
    <citation type="journal article" date="2018" name="BMC Genomics">
        <title>Comparative genome analyses reveal sequence features reflecting distinct modes of host-adaptation between dicot and monocot powdery mildew.</title>
        <authorList>
            <person name="Wu Y."/>
            <person name="Ma X."/>
            <person name="Pan Z."/>
            <person name="Kale S.D."/>
            <person name="Song Y."/>
            <person name="King H."/>
            <person name="Zhang Q."/>
            <person name="Presley C."/>
            <person name="Deng X."/>
            <person name="Wei C.I."/>
            <person name="Xiao S."/>
        </authorList>
    </citation>
    <scope>NUCLEOTIDE SEQUENCE [LARGE SCALE GENOMIC DNA]</scope>
    <source>
        <strain evidence="1">UCSC1</strain>
    </source>
</reference>
<dbReference type="AlphaFoldDB" id="A0A420HDL0"/>
<proteinExistence type="predicted"/>
<dbReference type="Proteomes" id="UP000285405">
    <property type="component" value="Unassembled WGS sequence"/>
</dbReference>
<gene>
    <name evidence="1" type="ORF">GcC1_203016</name>
</gene>
<protein>
    <submittedName>
        <fullName evidence="1">Uncharacterized protein</fullName>
    </submittedName>
</protein>
<evidence type="ECO:0000313" key="2">
    <source>
        <dbReference type="Proteomes" id="UP000285405"/>
    </source>
</evidence>
<sequence>MPNTIEAENSIKITKEMADFDKVGLHKGIQPANPCLAQLEREMKRVGRQATPENLFEGVEILFEDDAARWVDSSPSYRKIIDNRKNATENVVMEFEGALQSRFPSRRAHFLDERSWREKIGNFNQK</sequence>
<evidence type="ECO:0000313" key="1">
    <source>
        <dbReference type="EMBL" id="RKF55532.1"/>
    </source>
</evidence>